<evidence type="ECO:0000313" key="2">
    <source>
        <dbReference type="EMBL" id="RUP47076.1"/>
    </source>
</evidence>
<proteinExistence type="predicted"/>
<organism evidence="2 3">
    <name type="scientific">Jimgerdemannia flammicorona</name>
    <dbReference type="NCBI Taxonomy" id="994334"/>
    <lineage>
        <taxon>Eukaryota</taxon>
        <taxon>Fungi</taxon>
        <taxon>Fungi incertae sedis</taxon>
        <taxon>Mucoromycota</taxon>
        <taxon>Mucoromycotina</taxon>
        <taxon>Endogonomycetes</taxon>
        <taxon>Endogonales</taxon>
        <taxon>Endogonaceae</taxon>
        <taxon>Jimgerdemannia</taxon>
    </lineage>
</organism>
<dbReference type="AlphaFoldDB" id="A0A433D882"/>
<accession>A0A433D882</accession>
<feature type="region of interest" description="Disordered" evidence="1">
    <location>
        <begin position="47"/>
        <end position="113"/>
    </location>
</feature>
<feature type="compositionally biased region" description="Basic and acidic residues" evidence="1">
    <location>
        <begin position="103"/>
        <end position="113"/>
    </location>
</feature>
<protein>
    <submittedName>
        <fullName evidence="2">Uncharacterized protein</fullName>
    </submittedName>
</protein>
<name>A0A433D882_9FUNG</name>
<gene>
    <name evidence="2" type="ORF">BC936DRAFT_146158</name>
</gene>
<reference evidence="2 3" key="1">
    <citation type="journal article" date="2018" name="New Phytol.">
        <title>Phylogenomics of Endogonaceae and evolution of mycorrhizas within Mucoromycota.</title>
        <authorList>
            <person name="Chang Y."/>
            <person name="Desiro A."/>
            <person name="Na H."/>
            <person name="Sandor L."/>
            <person name="Lipzen A."/>
            <person name="Clum A."/>
            <person name="Barry K."/>
            <person name="Grigoriev I.V."/>
            <person name="Martin F.M."/>
            <person name="Stajich J.E."/>
            <person name="Smith M.E."/>
            <person name="Bonito G."/>
            <person name="Spatafora J.W."/>
        </authorList>
    </citation>
    <scope>NUCLEOTIDE SEQUENCE [LARGE SCALE GENOMIC DNA]</scope>
    <source>
        <strain evidence="2 3">GMNB39</strain>
    </source>
</reference>
<feature type="compositionally biased region" description="Pro residues" evidence="1">
    <location>
        <begin position="61"/>
        <end position="73"/>
    </location>
</feature>
<keyword evidence="3" id="KW-1185">Reference proteome</keyword>
<evidence type="ECO:0000313" key="3">
    <source>
        <dbReference type="Proteomes" id="UP000268093"/>
    </source>
</evidence>
<sequence length="113" mass="12851">MPTSHSLISYNTLRTSPLPRNFLLSVIPEIMSAPYTYTTTSQYVPQPQEYSAPQTYIPQQGYPPPPPPPPPPAQYGQQSSYKHSYYQPTPLPQTVIAQPQPQQKRDDAFCWGW</sequence>
<dbReference type="Proteomes" id="UP000268093">
    <property type="component" value="Unassembled WGS sequence"/>
</dbReference>
<comment type="caution">
    <text evidence="2">The sequence shown here is derived from an EMBL/GenBank/DDBJ whole genome shotgun (WGS) entry which is preliminary data.</text>
</comment>
<evidence type="ECO:0000256" key="1">
    <source>
        <dbReference type="SAM" id="MobiDB-lite"/>
    </source>
</evidence>
<dbReference type="EMBL" id="RBNI01004989">
    <property type="protein sequence ID" value="RUP47076.1"/>
    <property type="molecule type" value="Genomic_DNA"/>
</dbReference>